<dbReference type="GO" id="GO:0030077">
    <property type="term" value="C:plasma membrane light-harvesting complex"/>
    <property type="evidence" value="ECO:0007669"/>
    <property type="project" value="InterPro"/>
</dbReference>
<dbReference type="InterPro" id="IPR027275">
    <property type="entry name" value="PRC-brl_dom"/>
</dbReference>
<keyword evidence="1" id="KW-1133">Transmembrane helix</keyword>
<dbReference type="Gene3D" id="3.90.50.10">
    <property type="entry name" value="Photosynthetic Reaction Center, subunit H, domain 2"/>
    <property type="match status" value="1"/>
</dbReference>
<evidence type="ECO:0000259" key="3">
    <source>
        <dbReference type="Pfam" id="PF05239"/>
    </source>
</evidence>
<dbReference type="OrthoDB" id="8557487at2"/>
<evidence type="ECO:0000256" key="1">
    <source>
        <dbReference type="SAM" id="Phobius"/>
    </source>
</evidence>
<dbReference type="AlphaFoldDB" id="K9HRD6"/>
<dbReference type="PATRIC" id="fig|1238182.3.peg.229"/>
<gene>
    <name evidence="4" type="ORF">C882_1691</name>
</gene>
<dbReference type="STRING" id="1238182.C882_1691"/>
<dbReference type="SUPFAM" id="SSF50346">
    <property type="entry name" value="PRC-barrel domain"/>
    <property type="match status" value="1"/>
</dbReference>
<dbReference type="InterPro" id="IPR037097">
    <property type="entry name" value="Photo_RC_H_N_sf"/>
</dbReference>
<feature type="domain" description="Photosynthetic reaction centre H subunit N-terminal" evidence="2">
    <location>
        <begin position="5"/>
        <end position="134"/>
    </location>
</feature>
<dbReference type="Pfam" id="PF05239">
    <property type="entry name" value="PRC"/>
    <property type="match status" value="1"/>
</dbReference>
<dbReference type="RefSeq" id="WP_009538680.1">
    <property type="nucleotide sequence ID" value="NZ_ANHY01000002.1"/>
</dbReference>
<proteinExistence type="predicted"/>
<comment type="caution">
    <text evidence="4">The sequence shown here is derived from an EMBL/GenBank/DDBJ whole genome shotgun (WGS) entry which is preliminary data.</text>
</comment>
<keyword evidence="5" id="KW-1185">Reference proteome</keyword>
<accession>K9HRD6</accession>
<feature type="transmembrane region" description="Helical" evidence="1">
    <location>
        <begin position="12"/>
        <end position="31"/>
    </location>
</feature>
<reference evidence="4 5" key="1">
    <citation type="journal article" date="2013" name="Genome Announc.">
        <title>Draft Genome Sequence of an Alphaproteobacterium, Caenispirillum salinarum AK4(T), Isolated from a Solar Saltern.</title>
        <authorList>
            <person name="Khatri I."/>
            <person name="Singh A."/>
            <person name="Korpole S."/>
            <person name="Pinnaka A.K."/>
            <person name="Subramanian S."/>
        </authorList>
    </citation>
    <scope>NUCLEOTIDE SEQUENCE [LARGE SCALE GENOMIC DNA]</scope>
    <source>
        <strain evidence="4 5">AK4</strain>
    </source>
</reference>
<sequence>MPYGAITEYIDVAQVVLYAFFFFFFALVLYLRREDKREGYPLEGREGGRVTVQGFPPVPKPKTFLTRDGRTVLAPRPDEVEREIQAKATWPHPGAPIEPLGDPLQSGIGPGSWVNRIDKPFLTFDGLPQVVPMRAAPGQKVPAMDVDPRGMDVIAADNKVTGRVTDIWVDVAEQYIRYLEMEVPAAPGATAKTVLLPIVFANISRRWRNIRVDALMSHQFATVPAIKSPHQITALEEDKINAFYAGGLLYADPSRGEPLL</sequence>
<protein>
    <submittedName>
        <fullName evidence="4">Photosynthetic reaction center H subunit</fullName>
    </submittedName>
</protein>
<name>K9HRD6_9PROT</name>
<evidence type="ECO:0000313" key="4">
    <source>
        <dbReference type="EMBL" id="EKV32853.1"/>
    </source>
</evidence>
<keyword evidence="1" id="KW-0472">Membrane</keyword>
<dbReference type="EMBL" id="ANHY01000002">
    <property type="protein sequence ID" value="EKV32853.1"/>
    <property type="molecule type" value="Genomic_DNA"/>
</dbReference>
<dbReference type="Pfam" id="PF03967">
    <property type="entry name" value="PRCH"/>
    <property type="match status" value="1"/>
</dbReference>
<feature type="domain" description="PRC-barrel" evidence="3">
    <location>
        <begin position="147"/>
        <end position="213"/>
    </location>
</feature>
<dbReference type="InterPro" id="IPR014747">
    <property type="entry name" value="Bac_photo_RC_H_C"/>
</dbReference>
<dbReference type="SUPFAM" id="SSF81490">
    <property type="entry name" value="Photosystem II reaction centre subunit H, transmembrane region"/>
    <property type="match status" value="1"/>
</dbReference>
<evidence type="ECO:0000259" key="2">
    <source>
        <dbReference type="Pfam" id="PF03967"/>
    </source>
</evidence>
<dbReference type="InterPro" id="IPR015810">
    <property type="entry name" value="Photo_RC_H_N"/>
</dbReference>
<dbReference type="InterPro" id="IPR011033">
    <property type="entry name" value="PRC_barrel-like_sf"/>
</dbReference>
<evidence type="ECO:0000313" key="5">
    <source>
        <dbReference type="Proteomes" id="UP000009881"/>
    </source>
</evidence>
<dbReference type="Gene3D" id="4.10.540.10">
    <property type="entry name" value="Photosynthetic reaction centre, H subunit, N-terminal domain"/>
    <property type="match status" value="1"/>
</dbReference>
<dbReference type="eggNOG" id="COG3861">
    <property type="taxonomic scope" value="Bacteria"/>
</dbReference>
<dbReference type="Proteomes" id="UP000009881">
    <property type="component" value="Unassembled WGS sequence"/>
</dbReference>
<dbReference type="InterPro" id="IPR005652">
    <property type="entry name" value="Photo_RC_H"/>
</dbReference>
<organism evidence="4 5">
    <name type="scientific">Caenispirillum salinarum AK4</name>
    <dbReference type="NCBI Taxonomy" id="1238182"/>
    <lineage>
        <taxon>Bacteria</taxon>
        <taxon>Pseudomonadati</taxon>
        <taxon>Pseudomonadota</taxon>
        <taxon>Alphaproteobacteria</taxon>
        <taxon>Rhodospirillales</taxon>
        <taxon>Novispirillaceae</taxon>
        <taxon>Caenispirillum</taxon>
    </lineage>
</organism>
<keyword evidence="1" id="KW-0812">Transmembrane</keyword>
<dbReference type="GO" id="GO:0019684">
    <property type="term" value="P:photosynthesis, light reaction"/>
    <property type="evidence" value="ECO:0007669"/>
    <property type="project" value="InterPro"/>
</dbReference>
<dbReference type="NCBIfam" id="TIGR01150">
    <property type="entry name" value="puhA"/>
    <property type="match status" value="1"/>
</dbReference>